<accession>A0A4Z0GUD0</accession>
<protein>
    <submittedName>
        <fullName evidence="1">Uncharacterized protein</fullName>
    </submittedName>
</protein>
<dbReference type="EMBL" id="SRJC01000008">
    <property type="protein sequence ID" value="TGB01086.1"/>
    <property type="molecule type" value="Genomic_DNA"/>
</dbReference>
<name>A0A4Z0GUD0_9BACI</name>
<organism evidence="1 2">
    <name type="scientific">Halobacillus salinus</name>
    <dbReference type="NCBI Taxonomy" id="192814"/>
    <lineage>
        <taxon>Bacteria</taxon>
        <taxon>Bacillati</taxon>
        <taxon>Bacillota</taxon>
        <taxon>Bacilli</taxon>
        <taxon>Bacillales</taxon>
        <taxon>Bacillaceae</taxon>
        <taxon>Halobacillus</taxon>
    </lineage>
</organism>
<keyword evidence="2" id="KW-1185">Reference proteome</keyword>
<evidence type="ECO:0000313" key="1">
    <source>
        <dbReference type="EMBL" id="TGB01086.1"/>
    </source>
</evidence>
<dbReference type="AlphaFoldDB" id="A0A4Z0GUD0"/>
<dbReference type="Proteomes" id="UP000297982">
    <property type="component" value="Unassembled WGS sequence"/>
</dbReference>
<dbReference type="RefSeq" id="WP_135328694.1">
    <property type="nucleotide sequence ID" value="NZ_SRJC01000008.1"/>
</dbReference>
<gene>
    <name evidence="1" type="ORF">E4663_18215</name>
</gene>
<reference evidence="1 2" key="1">
    <citation type="journal article" date="2003" name="Int. J. Syst. Evol. Microbiol.">
        <title>Halobacillus salinus sp. nov., isolated from a salt lake on the coast of the East Sea in Korea.</title>
        <authorList>
            <person name="Yoon J.H."/>
            <person name="Kang K.H."/>
            <person name="Park Y.H."/>
        </authorList>
    </citation>
    <scope>NUCLEOTIDE SEQUENCE [LARGE SCALE GENOMIC DNA]</scope>
    <source>
        <strain evidence="1 2">HSL-3</strain>
    </source>
</reference>
<dbReference type="STRING" id="192814.GCA_900166575_00228"/>
<proteinExistence type="predicted"/>
<sequence length="152" mass="17472">METAVLFYKIEKEMVTAEDYVMWAYSMLEKGFSSPSLGILASFDKASNLFEVEGYFHKSCRELEIDTSPGYEVCARAYMRVLAEEIGKREQPSEVYELAYEMFHIVRELDYPEDLMVWYDISEKIDGVLYDPANSTIDSAGLVLLIKRTAKS</sequence>
<comment type="caution">
    <text evidence="1">The sequence shown here is derived from an EMBL/GenBank/DDBJ whole genome shotgun (WGS) entry which is preliminary data.</text>
</comment>
<evidence type="ECO:0000313" key="2">
    <source>
        <dbReference type="Proteomes" id="UP000297982"/>
    </source>
</evidence>